<dbReference type="InterPro" id="IPR016181">
    <property type="entry name" value="Acyl_CoA_acyltransferase"/>
</dbReference>
<dbReference type="EMBL" id="CP126114">
    <property type="protein sequence ID" value="WHY85886.1"/>
    <property type="molecule type" value="Genomic_DNA"/>
</dbReference>
<keyword evidence="3" id="KW-1185">Reference proteome</keyword>
<dbReference type="RefSeq" id="WP_066093068.1">
    <property type="nucleotide sequence ID" value="NZ_CP126114.1"/>
</dbReference>
<dbReference type="CDD" id="cd04301">
    <property type="entry name" value="NAT_SF"/>
    <property type="match status" value="1"/>
</dbReference>
<dbReference type="Proteomes" id="UP001178288">
    <property type="component" value="Chromosome"/>
</dbReference>
<evidence type="ECO:0000313" key="3">
    <source>
        <dbReference type="Proteomes" id="UP001178288"/>
    </source>
</evidence>
<dbReference type="KEGG" id="nnv:QNH39_25465"/>
<dbReference type="PROSITE" id="PS51186">
    <property type="entry name" value="GNAT"/>
    <property type="match status" value="1"/>
</dbReference>
<dbReference type="Pfam" id="PF00583">
    <property type="entry name" value="Acetyltransf_1"/>
    <property type="match status" value="1"/>
</dbReference>
<keyword evidence="2" id="KW-0808">Transferase</keyword>
<reference evidence="2" key="1">
    <citation type="submission" date="2023-05" db="EMBL/GenBank/DDBJ databases">
        <title>Comparative genomics of Bacillaceae isolates and their secondary metabolite potential.</title>
        <authorList>
            <person name="Song L."/>
            <person name="Nielsen L.J."/>
            <person name="Mohite O."/>
            <person name="Xu X."/>
            <person name="Weber T."/>
            <person name="Kovacs A.T."/>
        </authorList>
    </citation>
    <scope>NUCLEOTIDE SEQUENCE</scope>
    <source>
        <strain evidence="2">XLM17</strain>
    </source>
</reference>
<evidence type="ECO:0000313" key="2">
    <source>
        <dbReference type="EMBL" id="WHY85886.1"/>
    </source>
</evidence>
<organism evidence="2 3">
    <name type="scientific">Neobacillus novalis</name>
    <dbReference type="NCBI Taxonomy" id="220687"/>
    <lineage>
        <taxon>Bacteria</taxon>
        <taxon>Bacillati</taxon>
        <taxon>Bacillota</taxon>
        <taxon>Bacilli</taxon>
        <taxon>Bacillales</taxon>
        <taxon>Bacillaceae</taxon>
        <taxon>Neobacillus</taxon>
    </lineage>
</organism>
<dbReference type="GO" id="GO:0016747">
    <property type="term" value="F:acyltransferase activity, transferring groups other than amino-acyl groups"/>
    <property type="evidence" value="ECO:0007669"/>
    <property type="project" value="InterPro"/>
</dbReference>
<name>A0AA95SGA0_9BACI</name>
<keyword evidence="2" id="KW-0012">Acyltransferase</keyword>
<accession>A0AA95SGA0</accession>
<dbReference type="SUPFAM" id="SSF55729">
    <property type="entry name" value="Acyl-CoA N-acyltransferases (Nat)"/>
    <property type="match status" value="1"/>
</dbReference>
<proteinExistence type="predicted"/>
<evidence type="ECO:0000259" key="1">
    <source>
        <dbReference type="PROSITE" id="PS51186"/>
    </source>
</evidence>
<gene>
    <name evidence="2" type="ORF">QNH39_25465</name>
</gene>
<sequence>MTIKWDEITYDNLTNIEKALNIYDHAFPIEVRESHNIFFESLQYARCRKPNSFRFLVGFEEGQVVSFATGHYFADANLGFIVYLVTNPDVRSKGLGSKTLLKLEELLKKDALSAGNGSLRAIILETEKQELVHTEEEKEDCIKRNRFFERNGYYQYEEFNYVQPPLHNGESNIPLNLFINKNDISKEEINDFIRVIYQEKYCLVNGIDKKVLRTCLKEMDVDELTFFN</sequence>
<feature type="domain" description="N-acetyltransferase" evidence="1">
    <location>
        <begin position="6"/>
        <end position="180"/>
    </location>
</feature>
<protein>
    <submittedName>
        <fullName evidence="2">GNAT family N-acetyltransferase</fullName>
        <ecNumber evidence="2">2.3.1.-</ecNumber>
    </submittedName>
</protein>
<dbReference type="InterPro" id="IPR000182">
    <property type="entry name" value="GNAT_dom"/>
</dbReference>
<dbReference type="EC" id="2.3.1.-" evidence="2"/>
<dbReference type="AlphaFoldDB" id="A0AA95SGA0"/>
<dbReference type="Gene3D" id="3.40.630.30">
    <property type="match status" value="1"/>
</dbReference>